<dbReference type="InterPro" id="IPR050638">
    <property type="entry name" value="AA-Vitamin_Transporters"/>
</dbReference>
<dbReference type="Proteomes" id="UP000242763">
    <property type="component" value="Unassembled WGS sequence"/>
</dbReference>
<dbReference type="PANTHER" id="PTHR32322">
    <property type="entry name" value="INNER MEMBRANE TRANSPORTER"/>
    <property type="match status" value="1"/>
</dbReference>
<evidence type="ECO:0000259" key="7">
    <source>
        <dbReference type="Pfam" id="PF00892"/>
    </source>
</evidence>
<evidence type="ECO:0000256" key="5">
    <source>
        <dbReference type="ARBA" id="ARBA00023136"/>
    </source>
</evidence>
<evidence type="ECO:0000256" key="1">
    <source>
        <dbReference type="ARBA" id="ARBA00004141"/>
    </source>
</evidence>
<dbReference type="Pfam" id="PF00892">
    <property type="entry name" value="EamA"/>
    <property type="match status" value="2"/>
</dbReference>
<accession>A0A1I3QFR1</accession>
<dbReference type="AlphaFoldDB" id="A0A1I3QFR1"/>
<feature type="transmembrane region" description="Helical" evidence="6">
    <location>
        <begin position="201"/>
        <end position="222"/>
    </location>
</feature>
<dbReference type="InterPro" id="IPR037185">
    <property type="entry name" value="EmrE-like"/>
</dbReference>
<feature type="domain" description="EamA" evidence="7">
    <location>
        <begin position="172"/>
        <end position="309"/>
    </location>
</feature>
<gene>
    <name evidence="8" type="ORF">SAMN03080618_02643</name>
</gene>
<keyword evidence="9" id="KW-1185">Reference proteome</keyword>
<dbReference type="EMBL" id="FORF01000015">
    <property type="protein sequence ID" value="SFJ32788.1"/>
    <property type="molecule type" value="Genomic_DNA"/>
</dbReference>
<evidence type="ECO:0000256" key="3">
    <source>
        <dbReference type="ARBA" id="ARBA00022692"/>
    </source>
</evidence>
<dbReference type="STRING" id="1121003.SAMN03080618_02643"/>
<organism evidence="8 9">
    <name type="scientific">Aquamicrobium aerolatum DSM 21857</name>
    <dbReference type="NCBI Taxonomy" id="1121003"/>
    <lineage>
        <taxon>Bacteria</taxon>
        <taxon>Pseudomonadati</taxon>
        <taxon>Pseudomonadota</taxon>
        <taxon>Alphaproteobacteria</taxon>
        <taxon>Hyphomicrobiales</taxon>
        <taxon>Phyllobacteriaceae</taxon>
        <taxon>Aerobium</taxon>
    </lineage>
</organism>
<feature type="transmembrane region" description="Helical" evidence="6">
    <location>
        <begin position="141"/>
        <end position="158"/>
    </location>
</feature>
<proteinExistence type="inferred from homology"/>
<dbReference type="GO" id="GO:0016020">
    <property type="term" value="C:membrane"/>
    <property type="evidence" value="ECO:0007669"/>
    <property type="project" value="UniProtKB-SubCell"/>
</dbReference>
<evidence type="ECO:0000256" key="6">
    <source>
        <dbReference type="SAM" id="Phobius"/>
    </source>
</evidence>
<dbReference type="SUPFAM" id="SSF103481">
    <property type="entry name" value="Multidrug resistance efflux transporter EmrE"/>
    <property type="match status" value="2"/>
</dbReference>
<feature type="transmembrane region" description="Helical" evidence="6">
    <location>
        <begin position="234"/>
        <end position="255"/>
    </location>
</feature>
<evidence type="ECO:0000256" key="2">
    <source>
        <dbReference type="ARBA" id="ARBA00007362"/>
    </source>
</evidence>
<keyword evidence="4 6" id="KW-1133">Transmembrane helix</keyword>
<keyword evidence="3 6" id="KW-0812">Transmembrane</keyword>
<comment type="similarity">
    <text evidence="2">Belongs to the EamA transporter family.</text>
</comment>
<protein>
    <submittedName>
        <fullName evidence="8">EamA-like transporter family protein</fullName>
    </submittedName>
</protein>
<evidence type="ECO:0000313" key="9">
    <source>
        <dbReference type="Proteomes" id="UP000242763"/>
    </source>
</evidence>
<dbReference type="PANTHER" id="PTHR32322:SF2">
    <property type="entry name" value="EAMA DOMAIN-CONTAINING PROTEIN"/>
    <property type="match status" value="1"/>
</dbReference>
<feature type="transmembrane region" description="Helical" evidence="6">
    <location>
        <begin position="58"/>
        <end position="77"/>
    </location>
</feature>
<evidence type="ECO:0000256" key="4">
    <source>
        <dbReference type="ARBA" id="ARBA00022989"/>
    </source>
</evidence>
<name>A0A1I3QFR1_9HYPH</name>
<feature type="transmembrane region" description="Helical" evidence="6">
    <location>
        <begin position="170"/>
        <end position="189"/>
    </location>
</feature>
<keyword evidence="5 6" id="KW-0472">Membrane</keyword>
<feature type="transmembrane region" description="Helical" evidence="6">
    <location>
        <begin position="28"/>
        <end position="52"/>
    </location>
</feature>
<feature type="domain" description="EamA" evidence="7">
    <location>
        <begin position="25"/>
        <end position="157"/>
    </location>
</feature>
<evidence type="ECO:0000313" key="8">
    <source>
        <dbReference type="EMBL" id="SFJ32788.1"/>
    </source>
</evidence>
<feature type="transmembrane region" description="Helical" evidence="6">
    <location>
        <begin position="89"/>
        <end position="109"/>
    </location>
</feature>
<dbReference type="RefSeq" id="WP_244523256.1">
    <property type="nucleotide sequence ID" value="NZ_FORF01000015.1"/>
</dbReference>
<feature type="transmembrane region" description="Helical" evidence="6">
    <location>
        <begin position="115"/>
        <end position="134"/>
    </location>
</feature>
<dbReference type="InterPro" id="IPR000620">
    <property type="entry name" value="EamA_dom"/>
</dbReference>
<sequence>MSQTTATTVSTVIQDAPEQAPATLRGHLAMILFTALVSGSYSFGGLAAPHIAPGAVNAMRFAVGIGFMAAVVVVLYRGRIPAPSSSWRYLLLGGLMAVFFITMFMALGLTDPVSTGAVFTLMPLMSAIFGYFLLRQIPRPIVVASLVVAALGSIWVIFGGDLAAIRLFDIGRGEIIFFVGVICHALYSPLVKKLNDGREPLAVFTLYTMMGTGLCIAIYGAREVLETDWAALPPVVWLAIGYLAVFTSAGTTYLVQYGAMRLPAAKVMAYTYLSPCFIIVYEGMLGHGWPSFAVLAGVVVIVLGLLVMALSKDPQVSR</sequence>
<reference evidence="9" key="1">
    <citation type="submission" date="2016-10" db="EMBL/GenBank/DDBJ databases">
        <authorList>
            <person name="Varghese N."/>
            <person name="Submissions S."/>
        </authorList>
    </citation>
    <scope>NUCLEOTIDE SEQUENCE [LARGE SCALE GENOMIC DNA]</scope>
    <source>
        <strain evidence="9">DSM 21857</strain>
    </source>
</reference>
<feature type="transmembrane region" description="Helical" evidence="6">
    <location>
        <begin position="267"/>
        <end position="285"/>
    </location>
</feature>
<comment type="subcellular location">
    <subcellularLocation>
        <location evidence="1">Membrane</location>
        <topology evidence="1">Multi-pass membrane protein</topology>
    </subcellularLocation>
</comment>
<feature type="transmembrane region" description="Helical" evidence="6">
    <location>
        <begin position="291"/>
        <end position="310"/>
    </location>
</feature>